<comment type="caution">
    <text evidence="2">The sequence shown here is derived from an EMBL/GenBank/DDBJ whole genome shotgun (WGS) entry which is preliminary data.</text>
</comment>
<evidence type="ECO:0000313" key="3">
    <source>
        <dbReference type="Proteomes" id="UP001551482"/>
    </source>
</evidence>
<keyword evidence="1" id="KW-1133">Transmembrane helix</keyword>
<organism evidence="2 3">
    <name type="scientific">Streptodolium elevatio</name>
    <dbReference type="NCBI Taxonomy" id="3157996"/>
    <lineage>
        <taxon>Bacteria</taxon>
        <taxon>Bacillati</taxon>
        <taxon>Actinomycetota</taxon>
        <taxon>Actinomycetes</taxon>
        <taxon>Kitasatosporales</taxon>
        <taxon>Streptomycetaceae</taxon>
        <taxon>Streptodolium</taxon>
    </lineage>
</organism>
<protein>
    <submittedName>
        <fullName evidence="2">Uncharacterized protein</fullName>
    </submittedName>
</protein>
<gene>
    <name evidence="2" type="ORF">AB0C36_41020</name>
</gene>
<feature type="transmembrane region" description="Helical" evidence="1">
    <location>
        <begin position="29"/>
        <end position="44"/>
    </location>
</feature>
<dbReference type="Proteomes" id="UP001551482">
    <property type="component" value="Unassembled WGS sequence"/>
</dbReference>
<evidence type="ECO:0000313" key="2">
    <source>
        <dbReference type="EMBL" id="MEU8139866.1"/>
    </source>
</evidence>
<reference evidence="2 3" key="1">
    <citation type="submission" date="2024-06" db="EMBL/GenBank/DDBJ databases">
        <title>The Natural Products Discovery Center: Release of the First 8490 Sequenced Strains for Exploring Actinobacteria Biosynthetic Diversity.</title>
        <authorList>
            <person name="Kalkreuter E."/>
            <person name="Kautsar S.A."/>
            <person name="Yang D."/>
            <person name="Bader C.D."/>
            <person name="Teijaro C.N."/>
            <person name="Fluegel L."/>
            <person name="Davis C.M."/>
            <person name="Simpson J.R."/>
            <person name="Lauterbach L."/>
            <person name="Steele A.D."/>
            <person name="Gui C."/>
            <person name="Meng S."/>
            <person name="Li G."/>
            <person name="Viehrig K."/>
            <person name="Ye F."/>
            <person name="Su P."/>
            <person name="Kiefer A.F."/>
            <person name="Nichols A."/>
            <person name="Cepeda A.J."/>
            <person name="Yan W."/>
            <person name="Fan B."/>
            <person name="Jiang Y."/>
            <person name="Adhikari A."/>
            <person name="Zheng C.-J."/>
            <person name="Schuster L."/>
            <person name="Cowan T.M."/>
            <person name="Smanski M.J."/>
            <person name="Chevrette M.G."/>
            <person name="De Carvalho L.P.S."/>
            <person name="Shen B."/>
        </authorList>
    </citation>
    <scope>NUCLEOTIDE SEQUENCE [LARGE SCALE GENOMIC DNA]</scope>
    <source>
        <strain evidence="2 3">NPDC048946</strain>
    </source>
</reference>
<proteinExistence type="predicted"/>
<accession>A0ABV3DVX1</accession>
<keyword evidence="1" id="KW-0812">Transmembrane</keyword>
<evidence type="ECO:0000256" key="1">
    <source>
        <dbReference type="SAM" id="Phobius"/>
    </source>
</evidence>
<name>A0ABV3DVX1_9ACTN</name>
<dbReference type="EMBL" id="JBEZFP010000208">
    <property type="protein sequence ID" value="MEU8139866.1"/>
    <property type="molecule type" value="Genomic_DNA"/>
</dbReference>
<dbReference type="RefSeq" id="WP_358364365.1">
    <property type="nucleotide sequence ID" value="NZ_JBEZFP010000208.1"/>
</dbReference>
<keyword evidence="3" id="KW-1185">Reference proteome</keyword>
<sequence length="112" mass="11798">MTTLPTTATALVGALLASAARLPPWVAVPAVVLAVAAFVLHLVIRHRQARAELAAADDDLAAARDQRRRTAQLEDEAVYAARAITDPAQRADVLLSPVTLRQTPRPPPGGPP</sequence>
<keyword evidence="1" id="KW-0472">Membrane</keyword>